<dbReference type="InterPro" id="IPR026960">
    <property type="entry name" value="RVT-Znf"/>
</dbReference>
<organism evidence="2 3">
    <name type="scientific">Cardamine amara subsp. amara</name>
    <dbReference type="NCBI Taxonomy" id="228776"/>
    <lineage>
        <taxon>Eukaryota</taxon>
        <taxon>Viridiplantae</taxon>
        <taxon>Streptophyta</taxon>
        <taxon>Embryophyta</taxon>
        <taxon>Tracheophyta</taxon>
        <taxon>Spermatophyta</taxon>
        <taxon>Magnoliopsida</taxon>
        <taxon>eudicotyledons</taxon>
        <taxon>Gunneridae</taxon>
        <taxon>Pentapetalae</taxon>
        <taxon>rosids</taxon>
        <taxon>malvids</taxon>
        <taxon>Brassicales</taxon>
        <taxon>Brassicaceae</taxon>
        <taxon>Cardamineae</taxon>
        <taxon>Cardamine</taxon>
    </lineage>
</organism>
<accession>A0ABD0ZIM7</accession>
<evidence type="ECO:0000259" key="1">
    <source>
        <dbReference type="Pfam" id="PF13966"/>
    </source>
</evidence>
<gene>
    <name evidence="2" type="ORF">V5N11_010415</name>
</gene>
<dbReference type="Proteomes" id="UP001558713">
    <property type="component" value="Unassembled WGS sequence"/>
</dbReference>
<evidence type="ECO:0000313" key="2">
    <source>
        <dbReference type="EMBL" id="KAL1194509.1"/>
    </source>
</evidence>
<dbReference type="Pfam" id="PF13966">
    <property type="entry name" value="zf-RVT"/>
    <property type="match status" value="1"/>
</dbReference>
<feature type="domain" description="Reverse transcriptase zinc-binding" evidence="1">
    <location>
        <begin position="3"/>
        <end position="36"/>
    </location>
</feature>
<dbReference type="AlphaFoldDB" id="A0ABD0ZIM7"/>
<reference evidence="2 3" key="1">
    <citation type="submission" date="2024-04" db="EMBL/GenBank/DDBJ databases">
        <title>Genome assembly C_amara_ONT_v2.</title>
        <authorList>
            <person name="Yant L."/>
            <person name="Moore C."/>
            <person name="Slenker M."/>
        </authorList>
    </citation>
    <scope>NUCLEOTIDE SEQUENCE [LARGE SCALE GENOMIC DNA]</scope>
    <source>
        <tissue evidence="2">Leaf</tissue>
    </source>
</reference>
<comment type="caution">
    <text evidence="2">The sequence shown here is derived from an EMBL/GenBank/DDBJ whole genome shotgun (WGS) entry which is preliminary data.</text>
</comment>
<evidence type="ECO:0000313" key="3">
    <source>
        <dbReference type="Proteomes" id="UP001558713"/>
    </source>
</evidence>
<name>A0ABD0ZIM7_CARAN</name>
<sequence>MVTWNRNVDTTCIFCQNLMESREHLFFLCPYSLKVWEDLMKGFLIDKFTANWREILKLTTETDHDNMKAFILKYVFQNTIHYAWRERNDRRHGEQPSSMEKLVKMIDKNIRNRLSKFFSSGDSRYETGLQLWFASRQHQG</sequence>
<protein>
    <recommendedName>
        <fullName evidence="1">Reverse transcriptase zinc-binding domain-containing protein</fullName>
    </recommendedName>
</protein>
<keyword evidence="3" id="KW-1185">Reference proteome</keyword>
<proteinExistence type="predicted"/>
<dbReference type="EMBL" id="JBANAX010000752">
    <property type="protein sequence ID" value="KAL1194509.1"/>
    <property type="molecule type" value="Genomic_DNA"/>
</dbReference>